<name>A0A088GG57_9LACO</name>
<proteinExistence type="predicted"/>
<evidence type="ECO:0000313" key="3">
    <source>
        <dbReference type="Proteomes" id="UP000029079"/>
    </source>
</evidence>
<dbReference type="RefSeq" id="WP_038536289.1">
    <property type="nucleotide sequence ID" value="NZ_CP009223.1"/>
</dbReference>
<dbReference type="PANTHER" id="PTHR34985:SF1">
    <property type="entry name" value="SLR0554 PROTEIN"/>
    <property type="match status" value="1"/>
</dbReference>
<protein>
    <recommendedName>
        <fullName evidence="1">Virulence-associated protein E-like domain-containing protein</fullName>
    </recommendedName>
</protein>
<reference evidence="2 3" key="1">
    <citation type="journal article" date="2014" name="Genome Announc.">
        <title>Complete Genome Sequences of Fish Pathogenic Weissella ceti Strains WS74 and WS105.</title>
        <authorList>
            <person name="Figueiredo H.C."/>
            <person name="Leal C.A."/>
            <person name="Dorella F.A."/>
            <person name="Carvalho A.F."/>
            <person name="Soares S.C."/>
            <person name="Pereira F.L."/>
            <person name="Azevedo V.A."/>
        </authorList>
    </citation>
    <scope>NUCLEOTIDE SEQUENCE [LARGE SCALE GENOMIC DNA]</scope>
    <source>
        <strain evidence="2 3">WS74</strain>
    </source>
</reference>
<organism evidence="2 3">
    <name type="scientific">Weissella ceti</name>
    <dbReference type="NCBI Taxonomy" id="759620"/>
    <lineage>
        <taxon>Bacteria</taxon>
        <taxon>Bacillati</taxon>
        <taxon>Bacillota</taxon>
        <taxon>Bacilli</taxon>
        <taxon>Lactobacillales</taxon>
        <taxon>Lactobacillaceae</taxon>
        <taxon>Weissella</taxon>
    </lineage>
</organism>
<dbReference type="SUPFAM" id="SSF52540">
    <property type="entry name" value="P-loop containing nucleoside triphosphate hydrolases"/>
    <property type="match status" value="1"/>
</dbReference>
<dbReference type="Pfam" id="PF05272">
    <property type="entry name" value="VapE-like_dom"/>
    <property type="match status" value="1"/>
</dbReference>
<dbReference type="PANTHER" id="PTHR34985">
    <property type="entry name" value="SLR0554 PROTEIN"/>
    <property type="match status" value="1"/>
</dbReference>
<gene>
    <name evidence="2" type="ORF">WS74_0841</name>
</gene>
<dbReference type="InterPro" id="IPR007936">
    <property type="entry name" value="VapE-like_dom"/>
</dbReference>
<dbReference type="Proteomes" id="UP000029079">
    <property type="component" value="Chromosome"/>
</dbReference>
<keyword evidence="3" id="KW-1185">Reference proteome</keyword>
<evidence type="ECO:0000313" key="2">
    <source>
        <dbReference type="EMBL" id="AIM63093.1"/>
    </source>
</evidence>
<feature type="domain" description="Virulence-associated protein E-like" evidence="1">
    <location>
        <begin position="90"/>
        <end position="298"/>
    </location>
</feature>
<dbReference type="EMBL" id="CP009223">
    <property type="protein sequence ID" value="AIM63093.1"/>
    <property type="molecule type" value="Genomic_DNA"/>
</dbReference>
<evidence type="ECO:0000259" key="1">
    <source>
        <dbReference type="Pfam" id="PF05272"/>
    </source>
</evidence>
<dbReference type="InterPro" id="IPR027417">
    <property type="entry name" value="P-loop_NTPase"/>
</dbReference>
<reference evidence="3" key="2">
    <citation type="submission" date="2014-08" db="EMBL/GenBank/DDBJ databases">
        <title>Complete genome of Weissella ceti strain WS74 isolated from diseased rainbow trout in Brazil.</title>
        <authorList>
            <person name="Figueiredo H.C.P."/>
            <person name="Leal C.A.G."/>
            <person name="Pereira F.L."/>
            <person name="Soares S.C."/>
            <person name="Dorella F.A."/>
            <person name="Carvalho A.F."/>
            <person name="Azevedo V.A.C."/>
        </authorList>
    </citation>
    <scope>NUCLEOTIDE SEQUENCE [LARGE SCALE GENOMIC DNA]</scope>
    <source>
        <strain evidence="3">WS74</strain>
    </source>
</reference>
<sequence length="390" mass="44773">MAKKTTIISEMILDNVDVQYDEFINEINIMKEVSKEGVLIEAGRMTDHKAILIQTLLERKYDVSLTSAKLYEAINMAATQSTYSSAFDWIESKEWDGQKRLWNIASKVFGNDDPDINKALGIWIVNLVSGAYSADTGKFQYTLDIIGQQGTGKTSFLKALGEQYYTDQFMSYTHKDSFEIMLKNLIVNDDEMEVTEISREKAFKKFVSTSEFTYRPAYGRNPMIKSRHFVIARTTNDYEYLTDIGGNRRVIPLIVEKKKIKTHALSLPKQWYSNVLGEAKEYYEQFETIEEINAEMRKIDFSSANSNLNIYAEIDDAILVVVEETYSNESKIPVTGLKTAVENYLYLNDIDYDSRKPRELAKMISAVMTREGYVKKNAKIGSKQMKCFVK</sequence>
<dbReference type="KEGG" id="wct:WS74_0841"/>
<dbReference type="AlphaFoldDB" id="A0A088GG57"/>
<accession>A0A088GG57</accession>